<dbReference type="Proteomes" id="UP000800036">
    <property type="component" value="Unassembled WGS sequence"/>
</dbReference>
<dbReference type="AlphaFoldDB" id="A0A6A5V9T8"/>
<organism evidence="1 2">
    <name type="scientific">Bimuria novae-zelandiae CBS 107.79</name>
    <dbReference type="NCBI Taxonomy" id="1447943"/>
    <lineage>
        <taxon>Eukaryota</taxon>
        <taxon>Fungi</taxon>
        <taxon>Dikarya</taxon>
        <taxon>Ascomycota</taxon>
        <taxon>Pezizomycotina</taxon>
        <taxon>Dothideomycetes</taxon>
        <taxon>Pleosporomycetidae</taxon>
        <taxon>Pleosporales</taxon>
        <taxon>Massarineae</taxon>
        <taxon>Didymosphaeriaceae</taxon>
        <taxon>Bimuria</taxon>
    </lineage>
</organism>
<name>A0A6A5V9T8_9PLEO</name>
<sequence length="296" mass="34608">MEDIDGVEAMDGVEAVEEVGIPEERGYTIRECHAKRGATANMQRKLPTELHDKIYGFLDDGQSVDTYRLNLHYSSLEGKSLVLSMRACRPTQHFMATAPNQRSLEENIAYYRDGRDVPTLFECYARDAGFNDYTAQRCLNDHAPFLCIHCHEYYVGNKTAQEVSKQWYYTKTFVIEDSRVLNVFLDRGLFSQYPNSVEPFYSTSFAPRDHVRQLRIHVYLRGYKTNEDLEELSQRLRQLLHQLLHIKDPEGVRITVVFAPDQERLNEFVFWMDRLYSLGDERVTYLINRFAYGRGN</sequence>
<accession>A0A6A5V9T8</accession>
<evidence type="ECO:0000313" key="1">
    <source>
        <dbReference type="EMBL" id="KAF1970037.1"/>
    </source>
</evidence>
<proteinExistence type="predicted"/>
<evidence type="ECO:0000313" key="2">
    <source>
        <dbReference type="Proteomes" id="UP000800036"/>
    </source>
</evidence>
<keyword evidence="2" id="KW-1185">Reference proteome</keyword>
<gene>
    <name evidence="1" type="ORF">BU23DRAFT_601204</name>
</gene>
<reference evidence="1" key="1">
    <citation type="journal article" date="2020" name="Stud. Mycol.">
        <title>101 Dothideomycetes genomes: a test case for predicting lifestyles and emergence of pathogens.</title>
        <authorList>
            <person name="Haridas S."/>
            <person name="Albert R."/>
            <person name="Binder M."/>
            <person name="Bloem J."/>
            <person name="Labutti K."/>
            <person name="Salamov A."/>
            <person name="Andreopoulos B."/>
            <person name="Baker S."/>
            <person name="Barry K."/>
            <person name="Bills G."/>
            <person name="Bluhm B."/>
            <person name="Cannon C."/>
            <person name="Castanera R."/>
            <person name="Culley D."/>
            <person name="Daum C."/>
            <person name="Ezra D."/>
            <person name="Gonzalez J."/>
            <person name="Henrissat B."/>
            <person name="Kuo A."/>
            <person name="Liang C."/>
            <person name="Lipzen A."/>
            <person name="Lutzoni F."/>
            <person name="Magnuson J."/>
            <person name="Mondo S."/>
            <person name="Nolan M."/>
            <person name="Ohm R."/>
            <person name="Pangilinan J."/>
            <person name="Park H.-J."/>
            <person name="Ramirez L."/>
            <person name="Alfaro M."/>
            <person name="Sun H."/>
            <person name="Tritt A."/>
            <person name="Yoshinaga Y."/>
            <person name="Zwiers L.-H."/>
            <person name="Turgeon B."/>
            <person name="Goodwin S."/>
            <person name="Spatafora J."/>
            <person name="Crous P."/>
            <person name="Grigoriev I."/>
        </authorList>
    </citation>
    <scope>NUCLEOTIDE SEQUENCE</scope>
    <source>
        <strain evidence="1">CBS 107.79</strain>
    </source>
</reference>
<protein>
    <submittedName>
        <fullName evidence="1">Uncharacterized protein</fullName>
    </submittedName>
</protein>
<dbReference type="EMBL" id="ML976704">
    <property type="protein sequence ID" value="KAF1970037.1"/>
    <property type="molecule type" value="Genomic_DNA"/>
</dbReference>